<dbReference type="PANTHER" id="PTHR47926">
    <property type="entry name" value="PENTATRICOPEPTIDE REPEAT-CONTAINING PROTEIN"/>
    <property type="match status" value="1"/>
</dbReference>
<dbReference type="Pfam" id="PF13041">
    <property type="entry name" value="PPR_2"/>
    <property type="match status" value="2"/>
</dbReference>
<evidence type="ECO:0000313" key="4">
    <source>
        <dbReference type="Proteomes" id="UP001345219"/>
    </source>
</evidence>
<keyword evidence="4" id="KW-1185">Reference proteome</keyword>
<dbReference type="Gene3D" id="1.25.40.10">
    <property type="entry name" value="Tetratricopeptide repeat domain"/>
    <property type="match status" value="5"/>
</dbReference>
<keyword evidence="1" id="KW-0677">Repeat</keyword>
<dbReference type="InterPro" id="IPR011990">
    <property type="entry name" value="TPR-like_helical_dom_sf"/>
</dbReference>
<dbReference type="Pfam" id="PF20430">
    <property type="entry name" value="Eplus_motif"/>
    <property type="match status" value="1"/>
</dbReference>
<dbReference type="Proteomes" id="UP001345219">
    <property type="component" value="Chromosome 3"/>
</dbReference>
<dbReference type="NCBIfam" id="TIGR00756">
    <property type="entry name" value="PPR"/>
    <property type="match status" value="8"/>
</dbReference>
<evidence type="ECO:0000313" key="3">
    <source>
        <dbReference type="EMBL" id="KAK4768654.1"/>
    </source>
</evidence>
<accession>A0AAN7KJQ3</accession>
<dbReference type="Pfam" id="PF20431">
    <property type="entry name" value="E_motif"/>
    <property type="match status" value="1"/>
</dbReference>
<feature type="repeat" description="PPR" evidence="2">
    <location>
        <begin position="342"/>
        <end position="376"/>
    </location>
</feature>
<feature type="repeat" description="PPR" evidence="2">
    <location>
        <begin position="404"/>
        <end position="438"/>
    </location>
</feature>
<dbReference type="GO" id="GO:0003723">
    <property type="term" value="F:RNA binding"/>
    <property type="evidence" value="ECO:0007669"/>
    <property type="project" value="InterPro"/>
</dbReference>
<protein>
    <submittedName>
        <fullName evidence="3">Uncharacterized protein</fullName>
    </submittedName>
</protein>
<dbReference type="InterPro" id="IPR046848">
    <property type="entry name" value="E_motif"/>
</dbReference>
<reference evidence="3 4" key="1">
    <citation type="journal article" date="2023" name="Hortic Res">
        <title>Pangenome of water caltrop reveals structural variations and asymmetric subgenome divergence after allopolyploidization.</title>
        <authorList>
            <person name="Zhang X."/>
            <person name="Chen Y."/>
            <person name="Wang L."/>
            <person name="Yuan Y."/>
            <person name="Fang M."/>
            <person name="Shi L."/>
            <person name="Lu R."/>
            <person name="Comes H.P."/>
            <person name="Ma Y."/>
            <person name="Chen Y."/>
            <person name="Huang G."/>
            <person name="Zhou Y."/>
            <person name="Zheng Z."/>
            <person name="Qiu Y."/>
        </authorList>
    </citation>
    <scope>NUCLEOTIDE SEQUENCE [LARGE SCALE GENOMIC DNA]</scope>
    <source>
        <tissue evidence="3">Roots</tissue>
    </source>
</reference>
<sequence>MAAISMLAKQIAFSLPRNHFYLCFPGLHISARNVYAPPPESAVRGKRTSRFTVYCNTQITKHGKDGNVEVAENVFNHMQFKSVVSWTAMLSAYADNGQIDRARQVFDEMPERTTASYNAMITAYIRNGFNINKAFQLFSDIPNPNAVSYAAMITGFIQAGMMSMAEKLHSETPIKWRDPLCSNALISGYLKIGALDEAVQIFSGMEERNVVSFSSLVNGYCKHGHVYMARELFDIMPERNVISWIAMINGYMKMGLFEDGFLLFLDMRREGLVGINSIALTVIVEACTDSERIQEGLQMHNLVFLLGFHSDVFLGTSLINMYCRISSMDAAERIFYTLSRKQVVTWNSLISGYTRCGNIGEAYRLFQKMPIKDLVSWTTIIAGFSTIRMIEKSIELFKMMPVKDDIAWTSIISSLVDNEDYEKAFLWFVKMLREATRPNPFTLSCLLRASAGLAAINQGLQAHAYAMKIASEYDLFIQNSLLSMYSKCGNVMDACKIFEGISEPNIISYNSIITGLAQNGFGENAIRLLKKMQDEGHNPNQVTFLAVLSACCHAGLVEEAWDHFKSMKFIYGIEPGSDHYACMVDLLGRAGLLEEAVLLIHSIPFEPPAGVWGALLSASKTHSCLDFAKLAARNLMKLQPDNGTPYVVLSNLYNASEKRSEGECIRVAKESRGVRKSPGCSWIMIKDNIWMFFAGDKTHPEAEDIEATLCIIMKDMLGRATEFLI</sequence>
<organism evidence="3 4">
    <name type="scientific">Trapa incisa</name>
    <dbReference type="NCBI Taxonomy" id="236973"/>
    <lineage>
        <taxon>Eukaryota</taxon>
        <taxon>Viridiplantae</taxon>
        <taxon>Streptophyta</taxon>
        <taxon>Embryophyta</taxon>
        <taxon>Tracheophyta</taxon>
        <taxon>Spermatophyta</taxon>
        <taxon>Magnoliopsida</taxon>
        <taxon>eudicotyledons</taxon>
        <taxon>Gunneridae</taxon>
        <taxon>Pentapetalae</taxon>
        <taxon>rosids</taxon>
        <taxon>malvids</taxon>
        <taxon>Myrtales</taxon>
        <taxon>Lythraceae</taxon>
        <taxon>Trapa</taxon>
    </lineage>
</organism>
<dbReference type="Pfam" id="PF12854">
    <property type="entry name" value="PPR_1"/>
    <property type="match status" value="1"/>
</dbReference>
<dbReference type="InterPro" id="IPR002885">
    <property type="entry name" value="PPR_rpt"/>
</dbReference>
<feature type="repeat" description="PPR" evidence="2">
    <location>
        <begin position="505"/>
        <end position="539"/>
    </location>
</feature>
<gene>
    <name evidence="3" type="ORF">SAY87_003795</name>
</gene>
<feature type="repeat" description="PPR" evidence="2">
    <location>
        <begin position="540"/>
        <end position="575"/>
    </location>
</feature>
<dbReference type="EMBL" id="JAXIOK010000006">
    <property type="protein sequence ID" value="KAK4768654.1"/>
    <property type="molecule type" value="Genomic_DNA"/>
</dbReference>
<comment type="caution">
    <text evidence="3">The sequence shown here is derived from an EMBL/GenBank/DDBJ whole genome shotgun (WGS) entry which is preliminary data.</text>
</comment>
<evidence type="ECO:0000256" key="2">
    <source>
        <dbReference type="PROSITE-ProRule" id="PRU00708"/>
    </source>
</evidence>
<dbReference type="InterPro" id="IPR046960">
    <property type="entry name" value="PPR_At4g14850-like_plant"/>
</dbReference>
<evidence type="ECO:0000256" key="1">
    <source>
        <dbReference type="ARBA" id="ARBA00022737"/>
    </source>
</evidence>
<dbReference type="FunFam" id="1.25.40.10:FF:000090">
    <property type="entry name" value="Pentatricopeptide repeat-containing protein, chloroplastic"/>
    <property type="match status" value="1"/>
</dbReference>
<feature type="repeat" description="PPR" evidence="2">
    <location>
        <begin position="82"/>
        <end position="116"/>
    </location>
</feature>
<feature type="repeat" description="PPR" evidence="2">
    <location>
        <begin position="178"/>
        <end position="208"/>
    </location>
</feature>
<dbReference type="AlphaFoldDB" id="A0AAN7KJQ3"/>
<dbReference type="GO" id="GO:0009451">
    <property type="term" value="P:RNA modification"/>
    <property type="evidence" value="ECO:0007669"/>
    <property type="project" value="InterPro"/>
</dbReference>
<dbReference type="Pfam" id="PF01535">
    <property type="entry name" value="PPR"/>
    <property type="match status" value="9"/>
</dbReference>
<dbReference type="PROSITE" id="PS51375">
    <property type="entry name" value="PPR"/>
    <property type="match status" value="7"/>
</dbReference>
<name>A0AAN7KJQ3_9MYRT</name>
<feature type="repeat" description="PPR" evidence="2">
    <location>
        <begin position="209"/>
        <end position="243"/>
    </location>
</feature>
<proteinExistence type="predicted"/>
<dbReference type="InterPro" id="IPR046849">
    <property type="entry name" value="E2_motif"/>
</dbReference>